<feature type="transmembrane region" description="Helical" evidence="1">
    <location>
        <begin position="221"/>
        <end position="252"/>
    </location>
</feature>
<dbReference type="RefSeq" id="WP_104793598.1">
    <property type="nucleotide sequence ID" value="NZ_PTPZ01000003.1"/>
</dbReference>
<dbReference type="Pfam" id="PF03929">
    <property type="entry name" value="PepSY_TM"/>
    <property type="match status" value="1"/>
</dbReference>
<evidence type="ECO:0000256" key="1">
    <source>
        <dbReference type="SAM" id="Phobius"/>
    </source>
</evidence>
<proteinExistence type="predicted"/>
<evidence type="ECO:0000313" key="2">
    <source>
        <dbReference type="EMBL" id="PPZ91917.1"/>
    </source>
</evidence>
<evidence type="ECO:0000313" key="3">
    <source>
        <dbReference type="Proteomes" id="UP000238565"/>
    </source>
</evidence>
<feature type="transmembrane region" description="Helical" evidence="1">
    <location>
        <begin position="373"/>
        <end position="394"/>
    </location>
</feature>
<dbReference type="EMBL" id="PTPZ01000003">
    <property type="protein sequence ID" value="PPZ91917.1"/>
    <property type="molecule type" value="Genomic_DNA"/>
</dbReference>
<dbReference type="PANTHER" id="PTHR34219">
    <property type="entry name" value="IRON-REGULATED INNER MEMBRANE PROTEIN-RELATED"/>
    <property type="match status" value="1"/>
</dbReference>
<keyword evidence="1" id="KW-0812">Transmembrane</keyword>
<feature type="transmembrane region" description="Helical" evidence="1">
    <location>
        <begin position="168"/>
        <end position="189"/>
    </location>
</feature>
<protein>
    <submittedName>
        <fullName evidence="2">Peptidase</fullName>
    </submittedName>
</protein>
<dbReference type="AlphaFoldDB" id="A0A2S7I5R5"/>
<keyword evidence="1" id="KW-0472">Membrane</keyword>
<dbReference type="InterPro" id="IPR005625">
    <property type="entry name" value="PepSY-ass_TM"/>
</dbReference>
<sequence length="403" mass="47874">MNNRHEHRLKNKKSLFKKWMGKFHLWLGLSTGLIVFIVSITGALYVFKEDIQYALRKDFIYHSEQNIAGKSTLPLRVLEQKINEQNPEKYPLHWVEIPIDKSKSYKFYYYERNPDAWNYFDEYQIYKTVYINPFTGKILSVQDEKNGFFNIVKFIHWSFLLNSDWGKYVVGIPVIIFVFMLISGIILWWPRNKAARKQRFWFQWKNIKNWKRKNYDLHSILGFYASFIALIVAMTGLFYSFFFIQAFFYFIFSGGNTVYPDFSHIKTKDPIEMKSAQTLDKIALQVEKHYPNYSAYTIDLGHPHLDDHEHENFTVYVRGLEDKYYIYSEMIFDENSGKLLLNRPYEKRNFGEKYVAANYDIHVGAILGTFGKILAFISSLICASLPITGFLVWWGRKKKVKPM</sequence>
<keyword evidence="1" id="KW-1133">Transmembrane helix</keyword>
<name>A0A2S7I5R5_9FLAO</name>
<organism evidence="2 3">
    <name type="scientific">Cloacibacterium normanense</name>
    <dbReference type="NCBI Taxonomy" id="237258"/>
    <lineage>
        <taxon>Bacteria</taxon>
        <taxon>Pseudomonadati</taxon>
        <taxon>Bacteroidota</taxon>
        <taxon>Flavobacteriia</taxon>
        <taxon>Flavobacteriales</taxon>
        <taxon>Weeksellaceae</taxon>
    </lineage>
</organism>
<reference evidence="2 3" key="1">
    <citation type="submission" date="2018-02" db="EMBL/GenBank/DDBJ databases">
        <title>Draft genome sequence of bacterial isolates from marine environment.</title>
        <authorList>
            <person name="Singh S.K."/>
            <person name="Hill R."/>
            <person name="Major S."/>
            <person name="Cai H."/>
            <person name="Li Y."/>
        </authorList>
    </citation>
    <scope>NUCLEOTIDE SEQUENCE [LARGE SCALE GENOMIC DNA]</scope>
    <source>
        <strain evidence="2 3">IMET F</strain>
    </source>
</reference>
<feature type="transmembrane region" description="Helical" evidence="1">
    <location>
        <begin position="23"/>
        <end position="47"/>
    </location>
</feature>
<comment type="caution">
    <text evidence="2">The sequence shown here is derived from an EMBL/GenBank/DDBJ whole genome shotgun (WGS) entry which is preliminary data.</text>
</comment>
<accession>A0A2S7I5R5</accession>
<gene>
    <name evidence="2" type="ORF">C3729_07625</name>
</gene>
<dbReference type="Proteomes" id="UP000238565">
    <property type="component" value="Unassembled WGS sequence"/>
</dbReference>